<keyword evidence="7" id="KW-0735">Signal-anchor</keyword>
<comment type="pathway">
    <text evidence="2">Glycolipid biosynthesis.</text>
</comment>
<dbReference type="Pfam" id="PF00777">
    <property type="entry name" value="Glyco_transf_29"/>
    <property type="match status" value="1"/>
</dbReference>
<evidence type="ECO:0000256" key="12">
    <source>
        <dbReference type="ARBA" id="ARBA00036292"/>
    </source>
</evidence>
<comment type="subcellular location">
    <subcellularLocation>
        <location evidence="1">Golgi apparatus membrane</location>
        <topology evidence="1">Single-pass type II membrane protein</topology>
    </subcellularLocation>
</comment>
<reference evidence="20" key="1">
    <citation type="submission" date="2025-08" db="UniProtKB">
        <authorList>
            <consortium name="RefSeq"/>
        </authorList>
    </citation>
    <scope>IDENTIFICATION</scope>
    <source>
        <tissue evidence="20">Whole blood</tissue>
    </source>
</reference>
<dbReference type="InterPro" id="IPR051757">
    <property type="entry name" value="Beta-gal_alpha2-3_sialyltrans"/>
</dbReference>
<evidence type="ECO:0000256" key="2">
    <source>
        <dbReference type="ARBA" id="ARBA00004934"/>
    </source>
</evidence>
<organism evidence="19 20">
    <name type="scientific">Panthera pardus</name>
    <name type="common">Leopard</name>
    <name type="synonym">Felis pardus</name>
    <dbReference type="NCBI Taxonomy" id="9691"/>
    <lineage>
        <taxon>Eukaryota</taxon>
        <taxon>Metazoa</taxon>
        <taxon>Chordata</taxon>
        <taxon>Craniata</taxon>
        <taxon>Vertebrata</taxon>
        <taxon>Euteleostomi</taxon>
        <taxon>Mammalia</taxon>
        <taxon>Eutheria</taxon>
        <taxon>Laurasiatheria</taxon>
        <taxon>Carnivora</taxon>
        <taxon>Feliformia</taxon>
        <taxon>Felidae</taxon>
        <taxon>Pantherinae</taxon>
        <taxon>Panthera</taxon>
    </lineage>
</organism>
<keyword evidence="11" id="KW-0325">Glycoprotein</keyword>
<evidence type="ECO:0000256" key="8">
    <source>
        <dbReference type="ARBA" id="ARBA00022989"/>
    </source>
</evidence>
<comment type="catalytic activity">
    <reaction evidence="17">
        <text>ganglioside GM1 (d18:1(4E)/18:0) + CMP-N-acetyl-beta-neuraminate = ganglioside GD1a (18:1(4E)/18:0) + CMP + H(+)</text>
        <dbReference type="Rhea" id="RHEA:48248"/>
        <dbReference type="ChEBI" id="CHEBI:15378"/>
        <dbReference type="ChEBI" id="CHEBI:57812"/>
        <dbReference type="ChEBI" id="CHEBI:60377"/>
        <dbReference type="ChEBI" id="CHEBI:73110"/>
        <dbReference type="ChEBI" id="CHEBI:90153"/>
    </reaction>
    <physiologicalReaction direction="left-to-right" evidence="17">
        <dbReference type="Rhea" id="RHEA:48249"/>
    </physiologicalReaction>
</comment>
<comment type="similarity">
    <text evidence="3">Belongs to the glycosyltransferase 29 family.</text>
</comment>
<dbReference type="Proteomes" id="UP001165780">
    <property type="component" value="Unplaced"/>
</dbReference>
<feature type="chain" id="PRO_5040950152" description="beta-D-galactosyl-(1-&gt;3)-N-acetyl-beta-D-galactosaminide alpha-2,3-sialyltransferase" evidence="18">
    <location>
        <begin position="28"/>
        <end position="242"/>
    </location>
</feature>
<evidence type="ECO:0000313" key="20">
    <source>
        <dbReference type="RefSeq" id="XP_019314230.2"/>
    </source>
</evidence>
<keyword evidence="8" id="KW-1133">Transmembrane helix</keyword>
<keyword evidence="4" id="KW-0328">Glycosyltransferase</keyword>
<proteinExistence type="inferred from homology"/>
<dbReference type="PANTHER" id="PTHR46032:SF7">
    <property type="entry name" value="RIKEN CDNA 6430550D23 GENE"/>
    <property type="match status" value="1"/>
</dbReference>
<evidence type="ECO:0000256" key="3">
    <source>
        <dbReference type="ARBA" id="ARBA00006003"/>
    </source>
</evidence>
<evidence type="ECO:0000256" key="13">
    <source>
        <dbReference type="ARBA" id="ARBA00039106"/>
    </source>
</evidence>
<dbReference type="GO" id="GO:0097503">
    <property type="term" value="P:sialylation"/>
    <property type="evidence" value="ECO:0007669"/>
    <property type="project" value="TreeGrafter"/>
</dbReference>
<feature type="signal peptide" evidence="18">
    <location>
        <begin position="1"/>
        <end position="27"/>
    </location>
</feature>
<evidence type="ECO:0000256" key="10">
    <source>
        <dbReference type="ARBA" id="ARBA00023136"/>
    </source>
</evidence>
<dbReference type="GeneID" id="109272513"/>
<dbReference type="KEGG" id="ppad:109272513"/>
<evidence type="ECO:0000256" key="11">
    <source>
        <dbReference type="ARBA" id="ARBA00023180"/>
    </source>
</evidence>
<protein>
    <recommendedName>
        <fullName evidence="13">beta-D-galactosyl-(1-&gt;3)-N-acetyl-beta-D-galactosaminide alpha-2,3-sialyltransferase</fullName>
        <ecNumber evidence="13">2.4.3.2</ecNumber>
    </recommendedName>
    <alternativeName>
        <fullName evidence="14">Monosialoganglioside sialyltransferase</fullName>
    </alternativeName>
</protein>
<keyword evidence="6" id="KW-0812">Transmembrane</keyword>
<dbReference type="Gene3D" id="3.90.1480.20">
    <property type="entry name" value="Glycosyl transferase family 29"/>
    <property type="match status" value="1"/>
</dbReference>
<evidence type="ECO:0000256" key="7">
    <source>
        <dbReference type="ARBA" id="ARBA00022968"/>
    </source>
</evidence>
<evidence type="ECO:0000256" key="1">
    <source>
        <dbReference type="ARBA" id="ARBA00004323"/>
    </source>
</evidence>
<evidence type="ECO:0000256" key="6">
    <source>
        <dbReference type="ARBA" id="ARBA00022692"/>
    </source>
</evidence>
<keyword evidence="5" id="KW-0808">Transferase</keyword>
<evidence type="ECO:0000256" key="4">
    <source>
        <dbReference type="ARBA" id="ARBA00022676"/>
    </source>
</evidence>
<dbReference type="EC" id="2.4.3.2" evidence="13"/>
<keyword evidence="10" id="KW-0472">Membrane</keyword>
<evidence type="ECO:0000256" key="9">
    <source>
        <dbReference type="ARBA" id="ARBA00023034"/>
    </source>
</evidence>
<evidence type="ECO:0000256" key="17">
    <source>
        <dbReference type="ARBA" id="ARBA00047509"/>
    </source>
</evidence>
<evidence type="ECO:0000256" key="18">
    <source>
        <dbReference type="SAM" id="SignalP"/>
    </source>
</evidence>
<dbReference type="PANTHER" id="PTHR46032">
    <property type="entry name" value="ALPHA-2,3-SIALYLTRANSFERASE ST3GAL I ISOFORM X1"/>
    <property type="match status" value="1"/>
</dbReference>
<comment type="catalytic activity">
    <reaction evidence="12">
        <text>a beta-D-galactosyl-(1-&gt;3)-N-acetyl-alpha-D-galactosaminyl derivative + CMP-N-acetyl-beta-neuraminate = an N-acetyl-alpha-neuraminyl-(2-&gt;3)-beta-D-galactosyl-(1-&gt;3)-N-acetyl-alpha-D-galactosaminyl derivative + CMP + H(+)</text>
        <dbReference type="Rhea" id="RHEA:21616"/>
        <dbReference type="ChEBI" id="CHEBI:15378"/>
        <dbReference type="ChEBI" id="CHEBI:57812"/>
        <dbReference type="ChEBI" id="CHEBI:60377"/>
        <dbReference type="ChEBI" id="CHEBI:133470"/>
        <dbReference type="ChEBI" id="CHEBI:139596"/>
        <dbReference type="EC" id="2.4.3.4"/>
    </reaction>
    <physiologicalReaction direction="left-to-right" evidence="12">
        <dbReference type="Rhea" id="RHEA:21617"/>
    </physiologicalReaction>
</comment>
<dbReference type="InterPro" id="IPR038578">
    <property type="entry name" value="GT29-like_sf"/>
</dbReference>
<dbReference type="GO" id="GO:0003836">
    <property type="term" value="F:beta-galactoside (CMP) alpha-2,3-sialyltransferase activity"/>
    <property type="evidence" value="ECO:0007669"/>
    <property type="project" value="UniProtKB-EC"/>
</dbReference>
<dbReference type="InterPro" id="IPR001675">
    <property type="entry name" value="Glyco_trans_29"/>
</dbReference>
<evidence type="ECO:0000256" key="5">
    <source>
        <dbReference type="ARBA" id="ARBA00022679"/>
    </source>
</evidence>
<dbReference type="GO" id="GO:0047288">
    <property type="term" value="F:beta-D-galactosyl-(1-&gt;3)-N-acetyl-beta-D-galactosaminide alpha-2,3- sialyltransferase"/>
    <property type="evidence" value="ECO:0007669"/>
    <property type="project" value="UniProtKB-EC"/>
</dbReference>
<comment type="catalytic activity">
    <reaction evidence="16">
        <text>a ganglioside GM1 (d18:1(4E)) + CMP-N-acetyl-beta-neuraminate = a ganglioside GD1a (d18:1(4E)) + CMP + H(+)</text>
        <dbReference type="Rhea" id="RHEA:18021"/>
        <dbReference type="ChEBI" id="CHEBI:15378"/>
        <dbReference type="ChEBI" id="CHEBI:57812"/>
        <dbReference type="ChEBI" id="CHEBI:60377"/>
        <dbReference type="ChEBI" id="CHEBI:77709"/>
        <dbReference type="ChEBI" id="CHEBI:78445"/>
        <dbReference type="EC" id="2.4.3.2"/>
    </reaction>
    <physiologicalReaction direction="left-to-right" evidence="16">
        <dbReference type="Rhea" id="RHEA:18022"/>
    </physiologicalReaction>
</comment>
<sequence>MKHLWQIFVLWGFWVLILWLMAPCLDPKPESAPQGKLLVLVLGHCNCPWFKFRKSGCPSETLNSSLCYHRVGEWGWYAECYGKMMEYLKRATESRTPHAVLWWLGMNSASGFGKMWKKVFKGILRLSVSHFHFYCGTCTLVGNSKILWASGLGNNINQWTLAFGMNQGPVQSLEKVGNQTIGCFIYPGNASSQGSWRQLLLLLLLLLLLKLSGLACTSDAPSEEDACFGFGSENQRKGCNDC</sequence>
<gene>
    <name evidence="20" type="primary">CUNH20orf173</name>
</gene>
<evidence type="ECO:0000256" key="14">
    <source>
        <dbReference type="ARBA" id="ARBA00042990"/>
    </source>
</evidence>
<dbReference type="GO" id="GO:0000139">
    <property type="term" value="C:Golgi membrane"/>
    <property type="evidence" value="ECO:0007669"/>
    <property type="project" value="UniProtKB-SubCell"/>
</dbReference>
<name>A0A9V1G2Y2_PANPR</name>
<comment type="catalytic activity">
    <reaction evidence="15">
        <text>a ganglioside GA1 (d18:1(4E)) + CMP-N-acetyl-beta-neuraminate = a ganglioside GM1b (d18:1(4E)) + CMP + H(+)</text>
        <dbReference type="Rhea" id="RHEA:47560"/>
        <dbReference type="ChEBI" id="CHEBI:15378"/>
        <dbReference type="ChEBI" id="CHEBI:27938"/>
        <dbReference type="ChEBI" id="CHEBI:57812"/>
        <dbReference type="ChEBI" id="CHEBI:60377"/>
        <dbReference type="ChEBI" id="CHEBI:78568"/>
    </reaction>
    <physiologicalReaction direction="left-to-right" evidence="15">
        <dbReference type="Rhea" id="RHEA:47561"/>
    </physiologicalReaction>
</comment>
<keyword evidence="9" id="KW-0333">Golgi apparatus</keyword>
<evidence type="ECO:0000256" key="16">
    <source>
        <dbReference type="ARBA" id="ARBA00043773"/>
    </source>
</evidence>
<dbReference type="RefSeq" id="XP_019314230.2">
    <property type="nucleotide sequence ID" value="XM_019458685.2"/>
</dbReference>
<keyword evidence="18" id="KW-0732">Signal</keyword>
<dbReference type="AlphaFoldDB" id="A0A9V1G2Y2"/>
<keyword evidence="19" id="KW-1185">Reference proteome</keyword>
<evidence type="ECO:0000256" key="15">
    <source>
        <dbReference type="ARBA" id="ARBA00043673"/>
    </source>
</evidence>
<accession>A0A9V1G2Y2</accession>
<evidence type="ECO:0000313" key="19">
    <source>
        <dbReference type="Proteomes" id="UP001165780"/>
    </source>
</evidence>
<dbReference type="CTD" id="112471029"/>